<comment type="similarity">
    <text evidence="2">Belongs to the plant tobamovirus multiplication TOM1 protein family.</text>
</comment>
<keyword evidence="3 6" id="KW-0812">Transmembrane</keyword>
<keyword evidence="4 6" id="KW-1133">Transmembrane helix</keyword>
<dbReference type="InterPro" id="IPR040226">
    <property type="entry name" value="THH1/TOM1/TOM3"/>
</dbReference>
<feature type="transmembrane region" description="Helical" evidence="6">
    <location>
        <begin position="294"/>
        <end position="315"/>
    </location>
</feature>
<dbReference type="PANTHER" id="PTHR31142">
    <property type="entry name" value="TOBAMOVIRUS MULTIPLICATION PROTEIN 1-LIKE ISOFORM X1"/>
    <property type="match status" value="1"/>
</dbReference>
<feature type="transmembrane region" description="Helical" evidence="6">
    <location>
        <begin position="20"/>
        <end position="41"/>
    </location>
</feature>
<dbReference type="Pfam" id="PF06454">
    <property type="entry name" value="THH1_TOM1-3_dom"/>
    <property type="match status" value="2"/>
</dbReference>
<dbReference type="InterPro" id="IPR009457">
    <property type="entry name" value="THH1/TOM1/TOM3_dom"/>
</dbReference>
<name>A0A6I9RDU0_ELAGV</name>
<evidence type="ECO:0000313" key="9">
    <source>
        <dbReference type="RefSeq" id="XP_010924356.1"/>
    </source>
</evidence>
<evidence type="ECO:0000313" key="8">
    <source>
        <dbReference type="Proteomes" id="UP000504607"/>
    </source>
</evidence>
<evidence type="ECO:0000256" key="6">
    <source>
        <dbReference type="SAM" id="Phobius"/>
    </source>
</evidence>
<feature type="transmembrane region" description="Helical" evidence="6">
    <location>
        <begin position="61"/>
        <end position="83"/>
    </location>
</feature>
<keyword evidence="5 6" id="KW-0472">Membrane</keyword>
<proteinExistence type="inferred from homology"/>
<protein>
    <submittedName>
        <fullName evidence="9">Protein TOM THREE HOMOLOG 1 isoform X1</fullName>
    </submittedName>
</protein>
<feature type="domain" description="THH1/TOM1/TOM3" evidence="7">
    <location>
        <begin position="171"/>
        <end position="324"/>
    </location>
</feature>
<gene>
    <name evidence="9" type="primary">LOC105047234</name>
</gene>
<feature type="transmembrane region" description="Helical" evidence="6">
    <location>
        <begin position="254"/>
        <end position="274"/>
    </location>
</feature>
<dbReference type="Proteomes" id="UP000504607">
    <property type="component" value="Chromosome 6"/>
</dbReference>
<comment type="subcellular location">
    <subcellularLocation>
        <location evidence="1">Vacuole membrane</location>
        <topology evidence="1">Multi-pass membrane protein</topology>
    </subcellularLocation>
</comment>
<evidence type="ECO:0000256" key="2">
    <source>
        <dbReference type="ARBA" id="ARBA00006779"/>
    </source>
</evidence>
<feature type="transmembrane region" description="Helical" evidence="6">
    <location>
        <begin position="173"/>
        <end position="195"/>
    </location>
</feature>
<evidence type="ECO:0000256" key="3">
    <source>
        <dbReference type="ARBA" id="ARBA00022692"/>
    </source>
</evidence>
<dbReference type="GeneID" id="105047234"/>
<dbReference type="AlphaFoldDB" id="A0A6I9RDU0"/>
<feature type="transmembrane region" description="Helical" evidence="6">
    <location>
        <begin position="207"/>
        <end position="233"/>
    </location>
</feature>
<evidence type="ECO:0000256" key="1">
    <source>
        <dbReference type="ARBA" id="ARBA00004128"/>
    </source>
</evidence>
<accession>A0A6I9RDU0</accession>
<dbReference type="OrthoDB" id="747122at2759"/>
<dbReference type="InParanoid" id="A0A6I9RDU0"/>
<evidence type="ECO:0000259" key="7">
    <source>
        <dbReference type="Pfam" id="PF06454"/>
    </source>
</evidence>
<dbReference type="RefSeq" id="XP_010924356.1">
    <property type="nucleotide sequence ID" value="XM_010926054.2"/>
</dbReference>
<dbReference type="KEGG" id="egu:105047234"/>
<dbReference type="PANTHER" id="PTHR31142:SF4">
    <property type="entry name" value="OS01G0751300 PROTEIN"/>
    <property type="match status" value="1"/>
</dbReference>
<feature type="domain" description="THH1/TOM1/TOM3" evidence="7">
    <location>
        <begin position="24"/>
        <end position="126"/>
    </location>
</feature>
<sequence>MLRGGGANGGLGGGRCLPPAIVAVVAVLAVVDGAIAILAFLQLLRIHLRNRQLGWTRQKIFHLMIGSYNLGYLTYFIFTLFATCWDWGCWSHGCGFILMACPNILFLAAFLLLLSFWADLCHQANDEDEEDDESSYNEALLERSKTKTSSLQTDGRRRCCSFRTTHVGSRQKFVILVIALMFVFMIAFALLIWVGRANNPIDSSLMARVYLGIFSVAILLLGCALACYGLLLFSKMSNIRSEMASTEMWKVASLAAITLICFTSSAVLALVTNIPLQLLSYWHSAHMDSISSSILIFLYYFIGSSVPSGFVLWVMRELPTQQAADRPEESRVVTFVRESPIDTHNLQWRTAVTSSQNKALKASPI</sequence>
<dbReference type="FunCoup" id="A0A6I9RDU0">
    <property type="interactions" value="2805"/>
</dbReference>
<evidence type="ECO:0000256" key="5">
    <source>
        <dbReference type="ARBA" id="ARBA00023136"/>
    </source>
</evidence>
<organism evidence="8 9">
    <name type="scientific">Elaeis guineensis var. tenera</name>
    <name type="common">Oil palm</name>
    <dbReference type="NCBI Taxonomy" id="51953"/>
    <lineage>
        <taxon>Eukaryota</taxon>
        <taxon>Viridiplantae</taxon>
        <taxon>Streptophyta</taxon>
        <taxon>Embryophyta</taxon>
        <taxon>Tracheophyta</taxon>
        <taxon>Spermatophyta</taxon>
        <taxon>Magnoliopsida</taxon>
        <taxon>Liliopsida</taxon>
        <taxon>Arecaceae</taxon>
        <taxon>Arecoideae</taxon>
        <taxon>Cocoseae</taxon>
        <taxon>Elaeidinae</taxon>
        <taxon>Elaeis</taxon>
    </lineage>
</organism>
<dbReference type="GO" id="GO:0005774">
    <property type="term" value="C:vacuolar membrane"/>
    <property type="evidence" value="ECO:0007669"/>
    <property type="project" value="UniProtKB-SubCell"/>
</dbReference>
<keyword evidence="8" id="KW-1185">Reference proteome</keyword>
<evidence type="ECO:0000256" key="4">
    <source>
        <dbReference type="ARBA" id="ARBA00022989"/>
    </source>
</evidence>
<feature type="transmembrane region" description="Helical" evidence="6">
    <location>
        <begin position="95"/>
        <end position="117"/>
    </location>
</feature>
<reference evidence="9" key="1">
    <citation type="submission" date="2025-08" db="UniProtKB">
        <authorList>
            <consortium name="RefSeq"/>
        </authorList>
    </citation>
    <scope>IDENTIFICATION</scope>
</reference>